<gene>
    <name evidence="1" type="ORF">T4D_7099</name>
</gene>
<organism evidence="1 2">
    <name type="scientific">Trichinella pseudospiralis</name>
    <name type="common">Parasitic roundworm</name>
    <dbReference type="NCBI Taxonomy" id="6337"/>
    <lineage>
        <taxon>Eukaryota</taxon>
        <taxon>Metazoa</taxon>
        <taxon>Ecdysozoa</taxon>
        <taxon>Nematoda</taxon>
        <taxon>Enoplea</taxon>
        <taxon>Dorylaimia</taxon>
        <taxon>Trichinellida</taxon>
        <taxon>Trichinellidae</taxon>
        <taxon>Trichinella</taxon>
    </lineage>
</organism>
<dbReference type="OrthoDB" id="3863715at2759"/>
<dbReference type="EMBL" id="JYDT01000176">
    <property type="protein sequence ID" value="KRY82395.1"/>
    <property type="molecule type" value="Genomic_DNA"/>
</dbReference>
<reference evidence="1 2" key="1">
    <citation type="submission" date="2015-01" db="EMBL/GenBank/DDBJ databases">
        <title>Evolution of Trichinella species and genotypes.</title>
        <authorList>
            <person name="Korhonen P.K."/>
            <person name="Edoardo P."/>
            <person name="Giuseppe L.R."/>
            <person name="Gasser R.B."/>
        </authorList>
    </citation>
    <scope>NUCLEOTIDE SEQUENCE [LARGE SCALE GENOMIC DNA]</scope>
    <source>
        <strain evidence="1">ISS470</strain>
    </source>
</reference>
<protein>
    <submittedName>
        <fullName evidence="1">Uncharacterized protein</fullName>
    </submittedName>
</protein>
<accession>A0A0V1F8Q5</accession>
<dbReference type="AlphaFoldDB" id="A0A0V1F8Q5"/>
<dbReference type="Proteomes" id="UP000054995">
    <property type="component" value="Unassembled WGS sequence"/>
</dbReference>
<proteinExistence type="predicted"/>
<evidence type="ECO:0000313" key="1">
    <source>
        <dbReference type="EMBL" id="KRY82395.1"/>
    </source>
</evidence>
<keyword evidence="2" id="KW-1185">Reference proteome</keyword>
<name>A0A0V1F8Q5_TRIPS</name>
<evidence type="ECO:0000313" key="2">
    <source>
        <dbReference type="Proteomes" id="UP000054995"/>
    </source>
</evidence>
<sequence length="193" mass="22099">MLRAGSLMYDLELRQLPVDTTDACLDAGSILWLQCYACAGVNHFAKNWLSKRQNLSLADGVAVRTSHLVHSVYVARTSTSLPRVRETRKGLRLQRHPPPLPAIFNGGTTNRSYGCKRRATKHPSGDGILAMRACLRSMMQKLEEQKRRYNYDERHRRSVFSASRMRPSQSRSDCTPRKMQMLMLNYVPIIVYN</sequence>
<comment type="caution">
    <text evidence="1">The sequence shown here is derived from an EMBL/GenBank/DDBJ whole genome shotgun (WGS) entry which is preliminary data.</text>
</comment>